<evidence type="ECO:0008006" key="6">
    <source>
        <dbReference type="Google" id="ProtNLM"/>
    </source>
</evidence>
<evidence type="ECO:0000313" key="3">
    <source>
        <dbReference type="EMBL" id="WLF52330.1"/>
    </source>
</evidence>
<evidence type="ECO:0000313" key="4">
    <source>
        <dbReference type="Proteomes" id="UP001066327"/>
    </source>
</evidence>
<organism evidence="2 5">
    <name type="scientific">Rhodococcus opacus</name>
    <name type="common">Nocardia opaca</name>
    <dbReference type="NCBI Taxonomy" id="37919"/>
    <lineage>
        <taxon>Bacteria</taxon>
        <taxon>Bacillati</taxon>
        <taxon>Actinomycetota</taxon>
        <taxon>Actinomycetes</taxon>
        <taxon>Mycobacteriales</taxon>
        <taxon>Nocardiaceae</taxon>
        <taxon>Rhodococcus</taxon>
    </lineage>
</organism>
<reference evidence="1" key="1">
    <citation type="submission" date="2022-12" db="EMBL/GenBank/DDBJ databases">
        <authorList>
            <person name="Krivoruchko A.V."/>
            <person name="Elkin A."/>
        </authorList>
    </citation>
    <scope>NUCLEOTIDE SEQUENCE</scope>
    <source>
        <strain evidence="1">IEGM 249</strain>
    </source>
</reference>
<dbReference type="Proteomes" id="UP001231166">
    <property type="component" value="Plasmid pRho-VOC14-L"/>
</dbReference>
<dbReference type="EMBL" id="CP130956">
    <property type="protein sequence ID" value="WLF51873.1"/>
    <property type="molecule type" value="Genomic_DNA"/>
</dbReference>
<evidence type="ECO:0000313" key="5">
    <source>
        <dbReference type="Proteomes" id="UP001231166"/>
    </source>
</evidence>
<sequence length="50" mass="5625">MRCDLCEHTFEVAVADRPEAVAFARTNGWIVGDRTWCPMCAATHTTRRTA</sequence>
<evidence type="ECO:0000313" key="1">
    <source>
        <dbReference type="EMBL" id="MCZ4588837.1"/>
    </source>
</evidence>
<accession>A0AAX3YSY6</accession>
<reference evidence="2" key="2">
    <citation type="submission" date="2023-07" db="EMBL/GenBank/DDBJ databases">
        <title>Genomic analysis of Rhodococcus opacus VOC-14 with glycol ethers degradation activity.</title>
        <authorList>
            <person name="Narkevich D.A."/>
            <person name="Hlushen A.M."/>
            <person name="Akhremchuk A.E."/>
            <person name="Sikolenko M.A."/>
            <person name="Valentovich L.N."/>
        </authorList>
    </citation>
    <scope>NUCLEOTIDE SEQUENCE</scope>
    <source>
        <strain evidence="2">VOC-14</strain>
        <plasmid evidence="2">pRho-VOC14-L</plasmid>
    </source>
</reference>
<proteinExistence type="predicted"/>
<keyword evidence="2" id="KW-0614">Plasmid</keyword>
<keyword evidence="4" id="KW-1185">Reference proteome</keyword>
<gene>
    <name evidence="1" type="ORF">O4328_35195</name>
    <name evidence="2" type="ORF">Q5707_41105</name>
    <name evidence="3" type="ORF">Q5707_43890</name>
</gene>
<evidence type="ECO:0000313" key="2">
    <source>
        <dbReference type="EMBL" id="WLF51873.1"/>
    </source>
</evidence>
<dbReference type="RefSeq" id="WP_206016578.1">
    <property type="nucleotide sequence ID" value="NZ_CP130956.1"/>
</dbReference>
<geneLocation type="plasmid" evidence="2 5">
    <name>pRho-VOC14-L</name>
</geneLocation>
<dbReference type="EMBL" id="CP130956">
    <property type="protein sequence ID" value="WLF52330.1"/>
    <property type="molecule type" value="Genomic_DNA"/>
</dbReference>
<name>A0AAX3YSY6_RHOOP</name>
<dbReference type="AlphaFoldDB" id="A0AAX3YSY6"/>
<protein>
    <recommendedName>
        <fullName evidence="6">Small CPxCG-related zinc finger protein</fullName>
    </recommendedName>
</protein>
<dbReference type="EMBL" id="JAPWIS010000025">
    <property type="protein sequence ID" value="MCZ4588837.1"/>
    <property type="molecule type" value="Genomic_DNA"/>
</dbReference>
<dbReference type="Proteomes" id="UP001066327">
    <property type="component" value="Unassembled WGS sequence"/>
</dbReference>